<evidence type="ECO:0000256" key="2">
    <source>
        <dbReference type="ARBA" id="ARBA00022722"/>
    </source>
</evidence>
<dbReference type="InterPro" id="IPR027417">
    <property type="entry name" value="P-loop_NTPase"/>
</dbReference>
<dbReference type="Gene3D" id="1.10.10.160">
    <property type="match status" value="1"/>
</dbReference>
<dbReference type="PANTHER" id="PTHR11070:SF2">
    <property type="entry name" value="ATP-DEPENDENT DNA HELICASE SRS2"/>
    <property type="match status" value="1"/>
</dbReference>
<dbReference type="InterPro" id="IPR014016">
    <property type="entry name" value="UvrD-like_ATP-bd"/>
</dbReference>
<protein>
    <recommendedName>
        <fullName evidence="13">DNA 3'-5' helicase</fullName>
        <ecNumber evidence="13">5.6.2.4</ecNumber>
    </recommendedName>
</protein>
<proteinExistence type="inferred from homology"/>
<dbReference type="PROSITE" id="PS51198">
    <property type="entry name" value="UVRD_HELICASE_ATP_BIND"/>
    <property type="match status" value="1"/>
</dbReference>
<dbReference type="GO" id="GO:0043138">
    <property type="term" value="F:3'-5' DNA helicase activity"/>
    <property type="evidence" value="ECO:0007669"/>
    <property type="project" value="UniProtKB-EC"/>
</dbReference>
<feature type="binding site" evidence="15">
    <location>
        <begin position="32"/>
        <end position="39"/>
    </location>
    <ligand>
        <name>ATP</name>
        <dbReference type="ChEBI" id="CHEBI:30616"/>
    </ligand>
</feature>
<comment type="caution">
    <text evidence="18">The sequence shown here is derived from an EMBL/GenBank/DDBJ whole genome shotgun (WGS) entry which is preliminary data.</text>
</comment>
<dbReference type="PANTHER" id="PTHR11070">
    <property type="entry name" value="UVRD / RECB / PCRA DNA HELICASE FAMILY MEMBER"/>
    <property type="match status" value="1"/>
</dbReference>
<dbReference type="Pfam" id="PF13361">
    <property type="entry name" value="UvrD_C"/>
    <property type="match status" value="1"/>
</dbReference>
<evidence type="ECO:0000256" key="4">
    <source>
        <dbReference type="ARBA" id="ARBA00022763"/>
    </source>
</evidence>
<dbReference type="PROSITE" id="PS51217">
    <property type="entry name" value="UVRD_HELICASE_CTER"/>
    <property type="match status" value="1"/>
</dbReference>
<keyword evidence="6 15" id="KW-0347">Helicase</keyword>
<comment type="catalytic activity">
    <reaction evidence="14">
        <text>ATP + H2O = ADP + phosphate + H(+)</text>
        <dbReference type="Rhea" id="RHEA:13065"/>
        <dbReference type="ChEBI" id="CHEBI:15377"/>
        <dbReference type="ChEBI" id="CHEBI:15378"/>
        <dbReference type="ChEBI" id="CHEBI:30616"/>
        <dbReference type="ChEBI" id="CHEBI:43474"/>
        <dbReference type="ChEBI" id="CHEBI:456216"/>
        <dbReference type="EC" id="5.6.2.4"/>
    </reaction>
</comment>
<dbReference type="Proteomes" id="UP000176800">
    <property type="component" value="Unassembled WGS sequence"/>
</dbReference>
<sequence>MSEISFENAYKKLNKEQREAVDTVEGPVMVIAGPGTGKTSILTLRIANILRRTDTSPGSILALTFTESGVHSMRRKLVEIIGPAAYRVGIFTFHGFCNEVMRRFPDCFERILGGHLATEVDQIKVVENIIRDGKFHHLKLFGNNFFYARPALQSIRSLKRENITPKEFSGILAEKQKEFDSFPNLYHERGQYKGRLKGRYAELQKKIEKNRELSSLYLSYEKALKKDNLYDYEDMIIEVVLALEKNNDLLLMLEEEYQYILADEHQDANNAQNKILLLLSSFHKSPNLFIVGDEKQAIYRFQGASLENFLYFKKKFKDAQVIRLPINYRSTQKILDASHTLIMKAGDSNHSLRRRLIAKNKKLGRAIKFYEFESADAEPLFLITDIEKKIESGVTPSDIAVLFRDNNDAVPIVQVMEKTDIPFLVLSSDDVLEDSLIRQYIALLKAVNNFGNDDYLSRVLFAEFLSIAPLDAYRINKYAHTRRLGVSAVLESRNELARSGVTDKIKFKKLYSDMSRWSKVAKNDGLLSSAEKIARESGFIDYLMSQKNSVSNFEKIDALFRQMRSIVETHRDYTLADFIEYISVLENHSIRMEIPYRPVFKTGVHLMTAHRSKGLEFKYVYIVGAYDGHWGNRRAVVHFHLPITGKPLIGFDEDEDERRLFYVALTRAKDEVVITSSKWSKDNKPRLPSRFVEEIDMKFLEKVSPVPEKELSKLKEGLIHKTPQGGAGVDDAEYLRNLFLDQGLSVTAVNNYLECPWKFFFQNLIRVPKNPEKHQLYGTAVHEALKYFFDKYKDGYNPTLKDLKDWFSIAVSRKPLSQNDFAEALDRGGKALAGYFKKYNKLWPRAIINELAIAGVFIPIDGGKKILLRGILDKVEFISGSEVRVVDYKTGKPRSRNDILGKTKGSKGNIGRQLDFYNVLLQDYENGKYRMKEGMIDFVEPNDQGNYRQEKFEANGQDAEELKNLIKKIASEIYSLSFWDKRCGDRNCEYCRLRGSISAAELH</sequence>
<gene>
    <name evidence="18" type="ORF">A3B14_02065</name>
</gene>
<evidence type="ECO:0000256" key="5">
    <source>
        <dbReference type="ARBA" id="ARBA00022801"/>
    </source>
</evidence>
<dbReference type="GO" id="GO:0003677">
    <property type="term" value="F:DNA binding"/>
    <property type="evidence" value="ECO:0007669"/>
    <property type="project" value="UniProtKB-KW"/>
</dbReference>
<evidence type="ECO:0000256" key="15">
    <source>
        <dbReference type="PROSITE-ProRule" id="PRU00560"/>
    </source>
</evidence>
<evidence type="ECO:0000256" key="12">
    <source>
        <dbReference type="ARBA" id="ARBA00034617"/>
    </source>
</evidence>
<name>A0A1G2U3S9_9BACT</name>
<reference evidence="18 19" key="1">
    <citation type="journal article" date="2016" name="Nat. Commun.">
        <title>Thousands of microbial genomes shed light on interconnected biogeochemical processes in an aquifer system.</title>
        <authorList>
            <person name="Anantharaman K."/>
            <person name="Brown C.T."/>
            <person name="Hug L.A."/>
            <person name="Sharon I."/>
            <person name="Castelle C.J."/>
            <person name="Probst A.J."/>
            <person name="Thomas B.C."/>
            <person name="Singh A."/>
            <person name="Wilkins M.J."/>
            <person name="Karaoz U."/>
            <person name="Brodie E.L."/>
            <person name="Williams K.H."/>
            <person name="Hubbard S.S."/>
            <person name="Banfield J.F."/>
        </authorList>
    </citation>
    <scope>NUCLEOTIDE SEQUENCE [LARGE SCALE GENOMIC DNA]</scope>
</reference>
<dbReference type="InterPro" id="IPR011604">
    <property type="entry name" value="PDDEXK-like_dom_sf"/>
</dbReference>
<feature type="domain" description="UvrD-like helicase C-terminal" evidence="17">
    <location>
        <begin position="332"/>
        <end position="614"/>
    </location>
</feature>
<accession>A0A1G2U3S9</accession>
<dbReference type="GO" id="GO:0004527">
    <property type="term" value="F:exonuclease activity"/>
    <property type="evidence" value="ECO:0007669"/>
    <property type="project" value="UniProtKB-KW"/>
</dbReference>
<evidence type="ECO:0000256" key="11">
    <source>
        <dbReference type="ARBA" id="ARBA00023235"/>
    </source>
</evidence>
<dbReference type="CDD" id="cd17932">
    <property type="entry name" value="DEXQc_UvrD"/>
    <property type="match status" value="1"/>
</dbReference>
<dbReference type="InterPro" id="IPR000212">
    <property type="entry name" value="DNA_helicase_UvrD/REP"/>
</dbReference>
<dbReference type="GO" id="GO:0005524">
    <property type="term" value="F:ATP binding"/>
    <property type="evidence" value="ECO:0007669"/>
    <property type="project" value="UniProtKB-UniRule"/>
</dbReference>
<dbReference type="SUPFAM" id="SSF52540">
    <property type="entry name" value="P-loop containing nucleoside triphosphate hydrolases"/>
    <property type="match status" value="1"/>
</dbReference>
<keyword evidence="7" id="KW-0269">Exonuclease</keyword>
<evidence type="ECO:0000259" key="16">
    <source>
        <dbReference type="PROSITE" id="PS51198"/>
    </source>
</evidence>
<dbReference type="InterPro" id="IPR038726">
    <property type="entry name" value="PDDEXK_AddAB-type"/>
</dbReference>
<dbReference type="Gene3D" id="3.40.50.300">
    <property type="entry name" value="P-loop containing nucleotide triphosphate hydrolases"/>
    <property type="match status" value="2"/>
</dbReference>
<evidence type="ECO:0000256" key="14">
    <source>
        <dbReference type="ARBA" id="ARBA00048988"/>
    </source>
</evidence>
<dbReference type="EC" id="5.6.2.4" evidence="13"/>
<dbReference type="AlphaFoldDB" id="A0A1G2U3S9"/>
<keyword evidence="5 15" id="KW-0378">Hydrolase</keyword>
<evidence type="ECO:0000313" key="19">
    <source>
        <dbReference type="Proteomes" id="UP000176800"/>
    </source>
</evidence>
<dbReference type="Pfam" id="PF12705">
    <property type="entry name" value="PDDEXK_1"/>
    <property type="match status" value="1"/>
</dbReference>
<evidence type="ECO:0000256" key="13">
    <source>
        <dbReference type="ARBA" id="ARBA00034808"/>
    </source>
</evidence>
<evidence type="ECO:0000313" key="18">
    <source>
        <dbReference type="EMBL" id="OHB04177.1"/>
    </source>
</evidence>
<evidence type="ECO:0000256" key="6">
    <source>
        <dbReference type="ARBA" id="ARBA00022806"/>
    </source>
</evidence>
<evidence type="ECO:0000259" key="17">
    <source>
        <dbReference type="PROSITE" id="PS51217"/>
    </source>
</evidence>
<comment type="catalytic activity">
    <reaction evidence="12">
        <text>Couples ATP hydrolysis with the unwinding of duplex DNA by translocating in the 3'-5' direction.</text>
        <dbReference type="EC" id="5.6.2.4"/>
    </reaction>
</comment>
<evidence type="ECO:0000256" key="3">
    <source>
        <dbReference type="ARBA" id="ARBA00022741"/>
    </source>
</evidence>
<keyword evidence="8 15" id="KW-0067">ATP-binding</keyword>
<keyword evidence="4" id="KW-0227">DNA damage</keyword>
<evidence type="ECO:0000256" key="7">
    <source>
        <dbReference type="ARBA" id="ARBA00022839"/>
    </source>
</evidence>
<evidence type="ECO:0000256" key="9">
    <source>
        <dbReference type="ARBA" id="ARBA00023125"/>
    </source>
</evidence>
<dbReference type="Gene3D" id="3.90.320.10">
    <property type="match status" value="1"/>
</dbReference>
<evidence type="ECO:0000256" key="10">
    <source>
        <dbReference type="ARBA" id="ARBA00023204"/>
    </source>
</evidence>
<evidence type="ECO:0000256" key="8">
    <source>
        <dbReference type="ARBA" id="ARBA00022840"/>
    </source>
</evidence>
<dbReference type="GO" id="GO:0000725">
    <property type="term" value="P:recombinational repair"/>
    <property type="evidence" value="ECO:0007669"/>
    <property type="project" value="TreeGrafter"/>
</dbReference>
<dbReference type="InterPro" id="IPR014017">
    <property type="entry name" value="DNA_helicase_UvrD-like_C"/>
</dbReference>
<keyword evidence="10" id="KW-0234">DNA repair</keyword>
<dbReference type="Gene3D" id="1.10.486.10">
    <property type="entry name" value="PCRA, domain 4"/>
    <property type="match status" value="1"/>
</dbReference>
<feature type="domain" description="UvrD-like helicase ATP-binding" evidence="16">
    <location>
        <begin position="11"/>
        <end position="331"/>
    </location>
</feature>
<dbReference type="Pfam" id="PF00580">
    <property type="entry name" value="UvrD-helicase"/>
    <property type="match status" value="1"/>
</dbReference>
<keyword evidence="2" id="KW-0540">Nuclease</keyword>
<keyword evidence="9" id="KW-0238">DNA-binding</keyword>
<comment type="similarity">
    <text evidence="1">Belongs to the helicase family. UvrD subfamily.</text>
</comment>
<keyword evidence="11" id="KW-0413">Isomerase</keyword>
<organism evidence="18 19">
    <name type="scientific">Candidatus Zambryskibacteria bacterium RIFCSPLOWO2_01_FULL_45_21</name>
    <dbReference type="NCBI Taxonomy" id="1802761"/>
    <lineage>
        <taxon>Bacteria</taxon>
        <taxon>Candidatus Zambryskiibacteriota</taxon>
    </lineage>
</organism>
<evidence type="ECO:0000256" key="1">
    <source>
        <dbReference type="ARBA" id="ARBA00009922"/>
    </source>
</evidence>
<keyword evidence="3 15" id="KW-0547">Nucleotide-binding</keyword>
<dbReference type="EMBL" id="MHWE01000010">
    <property type="protein sequence ID" value="OHB04177.1"/>
    <property type="molecule type" value="Genomic_DNA"/>
</dbReference>
<dbReference type="InterPro" id="IPR013986">
    <property type="entry name" value="DExx_box_DNA_helicase_dom_sf"/>
</dbReference>